<evidence type="ECO:0008006" key="3">
    <source>
        <dbReference type="Google" id="ProtNLM"/>
    </source>
</evidence>
<gene>
    <name evidence="1" type="ORF">DKY63_17560</name>
</gene>
<sequence length="210" mass="23253">MSTQSRKTLLLATSHSGSVLGVVDATNNHAIDYTPYGDSPTGDDSQSQLRFNGVFREAMTGWYSLGNGYRMYSPVLMRFLSPDSLSPFGKGGLNTYAYCGGDPINRQDPNGRAWFNSLTEGLKQNLAITKTEFHPTQKLSNTTIKSLQKSLTSLGGEDKISKLAKKSNVKPYEYLINNMPEFQEFTTPIPPANKSSIPILEKTMKKLTKR</sequence>
<dbReference type="InterPro" id="IPR050708">
    <property type="entry name" value="T6SS_VgrG/RHS"/>
</dbReference>
<organism evidence="1 2">
    <name type="scientific">Pseudomonas putida</name>
    <name type="common">Arthrobacter siderocapsulatus</name>
    <dbReference type="NCBI Taxonomy" id="303"/>
    <lineage>
        <taxon>Bacteria</taxon>
        <taxon>Pseudomonadati</taxon>
        <taxon>Pseudomonadota</taxon>
        <taxon>Gammaproteobacteria</taxon>
        <taxon>Pseudomonadales</taxon>
        <taxon>Pseudomonadaceae</taxon>
        <taxon>Pseudomonas</taxon>
    </lineage>
</organism>
<dbReference type="EMBL" id="CP029693">
    <property type="protein sequence ID" value="AWY41596.1"/>
    <property type="molecule type" value="Genomic_DNA"/>
</dbReference>
<evidence type="ECO:0000313" key="1">
    <source>
        <dbReference type="EMBL" id="AWY41596.1"/>
    </source>
</evidence>
<name>A0A2Z4RKX8_PSEPU</name>
<dbReference type="Proteomes" id="UP000250299">
    <property type="component" value="Chromosome"/>
</dbReference>
<dbReference type="AlphaFoldDB" id="A0A2Z4RKX8"/>
<dbReference type="RefSeq" id="WP_110965228.1">
    <property type="nucleotide sequence ID" value="NZ_CP029693.1"/>
</dbReference>
<dbReference type="SUPFAM" id="SSF56399">
    <property type="entry name" value="ADP-ribosylation"/>
    <property type="match status" value="1"/>
</dbReference>
<dbReference type="Gene3D" id="2.180.10.10">
    <property type="entry name" value="RHS repeat-associated core"/>
    <property type="match status" value="1"/>
</dbReference>
<dbReference type="PANTHER" id="PTHR32305:SF15">
    <property type="entry name" value="PROTEIN RHSA-RELATED"/>
    <property type="match status" value="1"/>
</dbReference>
<dbReference type="PANTHER" id="PTHR32305">
    <property type="match status" value="1"/>
</dbReference>
<dbReference type="NCBIfam" id="TIGR03696">
    <property type="entry name" value="Rhs_assc_core"/>
    <property type="match status" value="1"/>
</dbReference>
<accession>A0A2Z4RKX8</accession>
<protein>
    <recommendedName>
        <fullName evidence="3">RHS repeat-associated core domain-containing protein</fullName>
    </recommendedName>
</protein>
<evidence type="ECO:0000313" key="2">
    <source>
        <dbReference type="Proteomes" id="UP000250299"/>
    </source>
</evidence>
<proteinExistence type="predicted"/>
<dbReference type="InterPro" id="IPR022385">
    <property type="entry name" value="Rhs_assc_core"/>
</dbReference>
<dbReference type="OrthoDB" id="6904246at2"/>
<reference evidence="1 2" key="1">
    <citation type="submission" date="2018-05" db="EMBL/GenBank/DDBJ databases">
        <title>Whole genome sequence of Pseudomonas putida JBC17.</title>
        <authorList>
            <person name="Lee Y.H."/>
            <person name="David K."/>
        </authorList>
    </citation>
    <scope>NUCLEOTIDE SEQUENCE [LARGE SCALE GENOMIC DNA]</scope>
    <source>
        <strain evidence="1 2">JBC17</strain>
    </source>
</reference>